<evidence type="ECO:0000313" key="2">
    <source>
        <dbReference type="EMBL" id="CAA0816852.1"/>
    </source>
</evidence>
<evidence type="ECO:0000313" key="3">
    <source>
        <dbReference type="Proteomes" id="UP001153555"/>
    </source>
</evidence>
<dbReference type="GO" id="GO:0008017">
    <property type="term" value="F:microtubule binding"/>
    <property type="evidence" value="ECO:0007669"/>
    <property type="project" value="InterPro"/>
</dbReference>
<feature type="region of interest" description="Disordered" evidence="1">
    <location>
        <begin position="455"/>
        <end position="487"/>
    </location>
</feature>
<feature type="compositionally biased region" description="Polar residues" evidence="1">
    <location>
        <begin position="308"/>
        <end position="325"/>
    </location>
</feature>
<feature type="region of interest" description="Disordered" evidence="1">
    <location>
        <begin position="131"/>
        <end position="157"/>
    </location>
</feature>
<feature type="compositionally biased region" description="Polar residues" evidence="1">
    <location>
        <begin position="255"/>
        <end position="294"/>
    </location>
</feature>
<dbReference type="OrthoDB" id="1931260at2759"/>
<protein>
    <submittedName>
        <fullName evidence="2">Uncharacterized protein</fullName>
    </submittedName>
</protein>
<dbReference type="PANTHER" id="PTHR33737:SF19">
    <property type="entry name" value="BNAA10G12980D PROTEIN"/>
    <property type="match status" value="1"/>
</dbReference>
<dbReference type="PANTHER" id="PTHR33737">
    <property type="entry name" value="OS05G0121800 PROTEIN"/>
    <property type="match status" value="1"/>
</dbReference>
<dbReference type="InterPro" id="IPR045882">
    <property type="entry name" value="GPT1/2"/>
</dbReference>
<accession>A0A9N7MX55</accession>
<feature type="compositionally biased region" description="Low complexity" evidence="1">
    <location>
        <begin position="850"/>
        <end position="862"/>
    </location>
</feature>
<feature type="compositionally biased region" description="Basic and acidic residues" evidence="1">
    <location>
        <begin position="465"/>
        <end position="476"/>
    </location>
</feature>
<feature type="region of interest" description="Disordered" evidence="1">
    <location>
        <begin position="841"/>
        <end position="862"/>
    </location>
</feature>
<feature type="region of interest" description="Disordered" evidence="1">
    <location>
        <begin position="308"/>
        <end position="337"/>
    </location>
</feature>
<keyword evidence="3" id="KW-1185">Reference proteome</keyword>
<name>A0A9N7MX55_STRHE</name>
<feature type="compositionally biased region" description="Basic and acidic residues" evidence="1">
    <location>
        <begin position="383"/>
        <end position="413"/>
    </location>
</feature>
<feature type="compositionally biased region" description="Basic and acidic residues" evidence="1">
    <location>
        <begin position="131"/>
        <end position="142"/>
    </location>
</feature>
<feature type="compositionally biased region" description="Polar residues" evidence="1">
    <location>
        <begin position="414"/>
        <end position="423"/>
    </location>
</feature>
<feature type="region of interest" description="Disordered" evidence="1">
    <location>
        <begin position="350"/>
        <end position="371"/>
    </location>
</feature>
<reference evidence="2" key="1">
    <citation type="submission" date="2019-12" db="EMBL/GenBank/DDBJ databases">
        <authorList>
            <person name="Scholes J."/>
        </authorList>
    </citation>
    <scope>NUCLEOTIDE SEQUENCE</scope>
</reference>
<organism evidence="2 3">
    <name type="scientific">Striga hermonthica</name>
    <name type="common">Purple witchweed</name>
    <name type="synonym">Buchnera hermonthica</name>
    <dbReference type="NCBI Taxonomy" id="68872"/>
    <lineage>
        <taxon>Eukaryota</taxon>
        <taxon>Viridiplantae</taxon>
        <taxon>Streptophyta</taxon>
        <taxon>Embryophyta</taxon>
        <taxon>Tracheophyta</taxon>
        <taxon>Spermatophyta</taxon>
        <taxon>Magnoliopsida</taxon>
        <taxon>eudicotyledons</taxon>
        <taxon>Gunneridae</taxon>
        <taxon>Pentapetalae</taxon>
        <taxon>asterids</taxon>
        <taxon>lamiids</taxon>
        <taxon>Lamiales</taxon>
        <taxon>Orobanchaceae</taxon>
        <taxon>Buchnereae</taxon>
        <taxon>Striga</taxon>
    </lineage>
</organism>
<feature type="compositionally biased region" description="Low complexity" evidence="1">
    <location>
        <begin position="424"/>
        <end position="433"/>
    </location>
</feature>
<feature type="region of interest" description="Disordered" evidence="1">
    <location>
        <begin position="383"/>
        <end position="435"/>
    </location>
</feature>
<feature type="region of interest" description="Disordered" evidence="1">
    <location>
        <begin position="975"/>
        <end position="1023"/>
    </location>
</feature>
<gene>
    <name evidence="2" type="ORF">SHERM_16718</name>
</gene>
<dbReference type="EMBL" id="CACSLK010014283">
    <property type="protein sequence ID" value="CAA0816852.1"/>
    <property type="molecule type" value="Genomic_DNA"/>
</dbReference>
<dbReference type="Proteomes" id="UP001153555">
    <property type="component" value="Unassembled WGS sequence"/>
</dbReference>
<sequence length="1023" mass="112070">MRSGLKIRTSVNSAACSPSAEASPHALDQASPCSINETSYFKENININKSESPKLSLEPLQMKRKKKGGGYNLRKSLAWDKAFFTEEGVLDPVELSVISGTSCRERSPFINGGTHGSPQIPKKLEKDLLKEMQDEQSGRDGSRGWSSPKIDSASSKKLMLTSASRKLSTHLGKKSGSRCGDCPRPLPSSSYPLFILQPAIVNAGKTAGKDLKLPKFPGMKPSLSSICVSNTSTILKANPVKHNQIAKPDFDSHRNPGSKSFSRSFQNTKNASKSSSQRPPRYSDGNSGNSSFKRLSSDIISPVLADNSGSRMFSDITTPVRSVNSSEDRKESTSSASLISQHAHVYGAAMHTLPNPPTKPSGLRMPSPSLSFFSQPIRPVFHDSSFRDKETDKPENARFQDNLTRKPKVDSEIQARTMSVNGRSSSSESSASSHVNTVEVIKPKIEQKHVKKIPHNCKYGNGKNGNEERELQKVDTELPTESASHKQVMDDKLFSEHPSVSQPSSRYSGSTSIASLEHSRVEAEKSYFGSKHLHDDHTKETALPKLPINALMRKIHMENALCASRVGGCRSDINLISEVDSCTNQSGEGLAPPRNAVFNTSNRLLPDKELCVQSSSQEENVEKLKLVVADRQNLNKDMKITTESSLSPVNMCNNNFDEEKISRHLVSTKLNVVGNSSLSEIHSSLVDVSSYNVDALSDNPADRNLSNSLHEDSHKLKIHNCSSFHESRTGEQSQEKASGKMTENAIFQDDSADNPLTSNMTLRGRESGMDNIRNSQDPESLLVLSSEISELCTNESKRLTLPRAKFVAENIEHHNHRLHAGSYFPVEYQVDVSSVKNAIGSTERTDTGETESCSSTSTSTSFSSKDTPLIIDEKCSDAYGVKDYTADVIPDLSRVESFPDTSRSKEFEDTNDSLSSFHPKLDHVKVEAALSPNSIHGDDDLNEKTCLSALPQNAIPFSEEWLAAIEAAGEDILSKKSGAVQNSPPDKSLPEPSPWSPVKRKNNQMGPFDCTKFTNNKSHDSLS</sequence>
<evidence type="ECO:0000256" key="1">
    <source>
        <dbReference type="SAM" id="MobiDB-lite"/>
    </source>
</evidence>
<feature type="region of interest" description="Disordered" evidence="1">
    <location>
        <begin position="245"/>
        <end position="294"/>
    </location>
</feature>
<proteinExistence type="predicted"/>
<feature type="region of interest" description="Disordered" evidence="1">
    <location>
        <begin position="164"/>
        <end position="183"/>
    </location>
</feature>
<dbReference type="AlphaFoldDB" id="A0A9N7MX55"/>
<feature type="compositionally biased region" description="Basic residues" evidence="1">
    <location>
        <begin position="167"/>
        <end position="176"/>
    </location>
</feature>
<comment type="caution">
    <text evidence="2">The sequence shown here is derived from an EMBL/GenBank/DDBJ whole genome shotgun (WGS) entry which is preliminary data.</text>
</comment>